<feature type="region of interest" description="Disordered" evidence="1">
    <location>
        <begin position="927"/>
        <end position="1034"/>
    </location>
</feature>
<feature type="compositionally biased region" description="Polar residues" evidence="1">
    <location>
        <begin position="545"/>
        <end position="559"/>
    </location>
</feature>
<protein>
    <submittedName>
        <fullName evidence="2">Uncharacterized protein</fullName>
    </submittedName>
</protein>
<feature type="region of interest" description="Disordered" evidence="1">
    <location>
        <begin position="640"/>
        <end position="744"/>
    </location>
</feature>
<keyword evidence="3" id="KW-1185">Reference proteome</keyword>
<gene>
    <name evidence="2" type="ORF">BCR43DRAFT_559848</name>
</gene>
<name>A0A1X2HU93_SYNRA</name>
<dbReference type="InParanoid" id="A0A1X2HU93"/>
<feature type="compositionally biased region" description="Polar residues" evidence="1">
    <location>
        <begin position="590"/>
        <end position="599"/>
    </location>
</feature>
<accession>A0A1X2HU93</accession>
<feature type="compositionally biased region" description="Polar residues" evidence="1">
    <location>
        <begin position="572"/>
        <end position="583"/>
    </location>
</feature>
<feature type="compositionally biased region" description="Acidic residues" evidence="1">
    <location>
        <begin position="443"/>
        <end position="453"/>
    </location>
</feature>
<proteinExistence type="predicted"/>
<feature type="region of interest" description="Disordered" evidence="1">
    <location>
        <begin position="820"/>
        <end position="856"/>
    </location>
</feature>
<feature type="compositionally biased region" description="Low complexity" evidence="1">
    <location>
        <begin position="825"/>
        <end position="834"/>
    </location>
</feature>
<sequence length="1235" mass="136232">MTSGFHGHFFTPHSWLRQNKQEVLISTDAVKWQITAQDCARPMPFNHATILASVGFSTDAGPAALIMAEGKGNRRQRRSLYLCAQAKLIQLTTNLNKKIITAISTARFYMIRDGHRKPAQLVVIGLQDGSLRAFYLDLETMTIPTKTCAFAVNTAPITAIDCSAIQDSEVTCDRGPRVLNKIVALSASSGAYILNINATPTGRISFAPLSDISSLVRSRVPPQVVASAGQASVGSILVAVPRVSSYRTPRVHVILLRHGKRILLAKLRPLSSNVKWSGVNAIKLFKSDPDGAVCQLAAVFTGTNKDDTGAKFFELSSWSIENQVVTYQATHDISSRVTSSSRILDLYPSTAEDIGFKILDSQQFDREGFVGVDTESLIPPDTFFESDIESEVESDTEHAAGEFPDAIRPEDMDQMLSSPSTDNGSTRQSSVSPQRDRFHDDGSENESECDSSTESDAHPFPLSKNVSDLDASSDRSDSVEPWSELTDEASSDLRYPGHSAQDLSMLNADDNSDTGQGVEETSPLSRSIGSPIAEQHEIERVPRSRSPSTFTDRPSQSLPAVTIEPEELAEMNSMSSLADNANENVPEDLPSTSSETPARQTEELDTRQDPTLNDQDILKYTYAQISIPVPVYDILDGWNAQNTGDHADTSPTDRLSQPSPSTRASNISRTPLTILSPVNTPNSNSPASSTDKRKPAHDALFSGPESVKRRKSADEEAVLSLPETDRPQNSGPDAGTPGESVAVSEYEDHMDMEDDAAIINEFTKADTGATDALDEIPIDTFEQSGSFDMDMSEDYTQDMQHNISKETVFTSYESLAQVDTDKADTTAADSISDKYCSSDDGYQTPDAPNDDDVTEPSFCDALQDFEDASFEYNVEEKETLLKDTATSDVTEGRELRFLASAASMPEDTSEQETMDHLSQTFKYVEAQQQHDTEQLATRTRLENGADKTEKDINIGKPSFPSEPTEKSDQSLSETEEPDRALLMSEASLMSKGKSPPPSPEHPTYKGGYVEEPLTPMEPDTRDNVQNQSDDDIPLEHDSVHASDQDHEVTGCVTAERWSDHPVHGHMPSKMYPTYHAVIEEAIRKERQQADTPIEYPISILYLEDKSAGKMQTYFGPSRNKEQIYTLLDIVFQGHRTDSEVLNDTAENATFTDEELGFILAYVIEYRGPVTEAFGMYLFARNGRLKLALYLYFVTRHDEVRFRCADMAVWTASTIFDFSPVLRKDDVLRMAYALLV</sequence>
<evidence type="ECO:0000256" key="1">
    <source>
        <dbReference type="SAM" id="MobiDB-lite"/>
    </source>
</evidence>
<evidence type="ECO:0000313" key="2">
    <source>
        <dbReference type="EMBL" id="ORZ03064.1"/>
    </source>
</evidence>
<comment type="caution">
    <text evidence="2">The sequence shown here is derived from an EMBL/GenBank/DDBJ whole genome shotgun (WGS) entry which is preliminary data.</text>
</comment>
<feature type="compositionally biased region" description="Low complexity" evidence="1">
    <location>
        <begin position="676"/>
        <end position="689"/>
    </location>
</feature>
<dbReference type="EMBL" id="MCGN01000001">
    <property type="protein sequence ID" value="ORZ03064.1"/>
    <property type="molecule type" value="Genomic_DNA"/>
</dbReference>
<feature type="compositionally biased region" description="Polar residues" evidence="1">
    <location>
        <begin position="415"/>
        <end position="433"/>
    </location>
</feature>
<organism evidence="2 3">
    <name type="scientific">Syncephalastrum racemosum</name>
    <name type="common">Filamentous fungus</name>
    <dbReference type="NCBI Taxonomy" id="13706"/>
    <lineage>
        <taxon>Eukaryota</taxon>
        <taxon>Fungi</taxon>
        <taxon>Fungi incertae sedis</taxon>
        <taxon>Mucoromycota</taxon>
        <taxon>Mucoromycotina</taxon>
        <taxon>Mucoromycetes</taxon>
        <taxon>Mucorales</taxon>
        <taxon>Syncephalastraceae</taxon>
        <taxon>Syncephalastrum</taxon>
    </lineage>
</organism>
<evidence type="ECO:0000313" key="3">
    <source>
        <dbReference type="Proteomes" id="UP000242180"/>
    </source>
</evidence>
<feature type="compositionally biased region" description="Polar residues" evidence="1">
    <location>
        <begin position="640"/>
        <end position="673"/>
    </location>
</feature>
<feature type="compositionally biased region" description="Basic and acidic residues" evidence="1">
    <location>
        <begin position="928"/>
        <end position="953"/>
    </location>
</feature>
<feature type="region of interest" description="Disordered" evidence="1">
    <location>
        <begin position="403"/>
        <end position="613"/>
    </location>
</feature>
<dbReference type="Proteomes" id="UP000242180">
    <property type="component" value="Unassembled WGS sequence"/>
</dbReference>
<dbReference type="AlphaFoldDB" id="A0A1X2HU93"/>
<reference evidence="2 3" key="1">
    <citation type="submission" date="2016-07" db="EMBL/GenBank/DDBJ databases">
        <title>Pervasive Adenine N6-methylation of Active Genes in Fungi.</title>
        <authorList>
            <consortium name="DOE Joint Genome Institute"/>
            <person name="Mondo S.J."/>
            <person name="Dannebaum R.O."/>
            <person name="Kuo R.C."/>
            <person name="Labutti K."/>
            <person name="Haridas S."/>
            <person name="Kuo A."/>
            <person name="Salamov A."/>
            <person name="Ahrendt S.R."/>
            <person name="Lipzen A."/>
            <person name="Sullivan W."/>
            <person name="Andreopoulos W.B."/>
            <person name="Clum A."/>
            <person name="Lindquist E."/>
            <person name="Daum C."/>
            <person name="Ramamoorthy G.K."/>
            <person name="Gryganskyi A."/>
            <person name="Culley D."/>
            <person name="Magnuson J.K."/>
            <person name="James T.Y."/>
            <person name="O'Malley M.A."/>
            <person name="Stajich J.E."/>
            <person name="Spatafora J.W."/>
            <person name="Visel A."/>
            <person name="Grigoriev I.V."/>
        </authorList>
    </citation>
    <scope>NUCLEOTIDE SEQUENCE [LARGE SCALE GENOMIC DNA]</scope>
    <source>
        <strain evidence="2 3">NRRL 2496</strain>
    </source>
</reference>